<evidence type="ECO:0000313" key="7">
    <source>
        <dbReference type="Proteomes" id="UP000253606"/>
    </source>
</evidence>
<evidence type="ECO:0000256" key="2">
    <source>
        <dbReference type="ARBA" id="ARBA00023125"/>
    </source>
</evidence>
<keyword evidence="3" id="KW-0804">Transcription</keyword>
<evidence type="ECO:0000259" key="5">
    <source>
        <dbReference type="PROSITE" id="PS50977"/>
    </source>
</evidence>
<dbReference type="InterPro" id="IPR009057">
    <property type="entry name" value="Homeodomain-like_sf"/>
</dbReference>
<dbReference type="Gene3D" id="1.10.357.10">
    <property type="entry name" value="Tetracycline Repressor, domain 2"/>
    <property type="match status" value="1"/>
</dbReference>
<dbReference type="EMBL" id="CP030840">
    <property type="protein sequence ID" value="AXC11214.1"/>
    <property type="molecule type" value="Genomic_DNA"/>
</dbReference>
<dbReference type="SUPFAM" id="SSF46689">
    <property type="entry name" value="Homeodomain-like"/>
    <property type="match status" value="1"/>
</dbReference>
<keyword evidence="7" id="KW-1185">Reference proteome</keyword>
<dbReference type="Pfam" id="PF00440">
    <property type="entry name" value="TetR_N"/>
    <property type="match status" value="1"/>
</dbReference>
<sequence length="195" mass="21583">MAYPSKTDRESILAAALEEVESGGLENLAIRSVAAKLGLAPNALYRYFENLSALELAVAEQVRFQMLEVLKKVIGRRGPSESIRALSEAYLQFAQERPRAFALYLKNSDLQTPQCAKNTEFFVEQVKRVYGEERAELASHALWAQVHGLAVLIGAGVLPWEEAHVRLKFNIKIWLDGASASPRKGSSSGELSHRS</sequence>
<dbReference type="InterPro" id="IPR036271">
    <property type="entry name" value="Tet_transcr_reg_TetR-rel_C_sf"/>
</dbReference>
<dbReference type="KEGG" id="abas:ACPOL_1874"/>
<dbReference type="Pfam" id="PF13305">
    <property type="entry name" value="TetR_C_33"/>
    <property type="match status" value="1"/>
</dbReference>
<dbReference type="InterPro" id="IPR001647">
    <property type="entry name" value="HTH_TetR"/>
</dbReference>
<dbReference type="PROSITE" id="PS50977">
    <property type="entry name" value="HTH_TETR_2"/>
    <property type="match status" value="1"/>
</dbReference>
<protein>
    <submittedName>
        <fullName evidence="6">Transcriptional regulator, TetR family</fullName>
    </submittedName>
</protein>
<evidence type="ECO:0000256" key="4">
    <source>
        <dbReference type="PROSITE-ProRule" id="PRU00335"/>
    </source>
</evidence>
<evidence type="ECO:0000256" key="1">
    <source>
        <dbReference type="ARBA" id="ARBA00023015"/>
    </source>
</evidence>
<organism evidence="6 7">
    <name type="scientific">Acidisarcina polymorpha</name>
    <dbReference type="NCBI Taxonomy" id="2211140"/>
    <lineage>
        <taxon>Bacteria</taxon>
        <taxon>Pseudomonadati</taxon>
        <taxon>Acidobacteriota</taxon>
        <taxon>Terriglobia</taxon>
        <taxon>Terriglobales</taxon>
        <taxon>Acidobacteriaceae</taxon>
        <taxon>Acidisarcina</taxon>
    </lineage>
</organism>
<reference evidence="6 7" key="1">
    <citation type="journal article" date="2018" name="Front. Microbiol.">
        <title>Hydrolytic Capabilities as a Key to Environmental Success: Chitinolytic and Cellulolytic Acidobacteria From Acidic Sub-arctic Soils and Boreal Peatlands.</title>
        <authorList>
            <person name="Belova S.E."/>
            <person name="Ravin N.V."/>
            <person name="Pankratov T.A."/>
            <person name="Rakitin A.L."/>
            <person name="Ivanova A.A."/>
            <person name="Beletsky A.V."/>
            <person name="Mardanov A.V."/>
            <person name="Sinninghe Damste J.S."/>
            <person name="Dedysh S.N."/>
        </authorList>
    </citation>
    <scope>NUCLEOTIDE SEQUENCE [LARGE SCALE GENOMIC DNA]</scope>
    <source>
        <strain evidence="6 7">SBC82</strain>
    </source>
</reference>
<name>A0A2Z5FXI2_9BACT</name>
<feature type="domain" description="HTH tetR-type" evidence="5">
    <location>
        <begin position="6"/>
        <end position="66"/>
    </location>
</feature>
<dbReference type="Proteomes" id="UP000253606">
    <property type="component" value="Chromosome"/>
</dbReference>
<proteinExistence type="predicted"/>
<dbReference type="GO" id="GO:0003677">
    <property type="term" value="F:DNA binding"/>
    <property type="evidence" value="ECO:0007669"/>
    <property type="project" value="UniProtKB-UniRule"/>
</dbReference>
<evidence type="ECO:0000313" key="6">
    <source>
        <dbReference type="EMBL" id="AXC11214.1"/>
    </source>
</evidence>
<evidence type="ECO:0000256" key="3">
    <source>
        <dbReference type="ARBA" id="ARBA00023163"/>
    </source>
</evidence>
<dbReference type="SUPFAM" id="SSF48498">
    <property type="entry name" value="Tetracyclin repressor-like, C-terminal domain"/>
    <property type="match status" value="1"/>
</dbReference>
<feature type="DNA-binding region" description="H-T-H motif" evidence="4">
    <location>
        <begin position="29"/>
        <end position="48"/>
    </location>
</feature>
<dbReference type="RefSeq" id="WP_161557268.1">
    <property type="nucleotide sequence ID" value="NZ_CP030840.1"/>
</dbReference>
<dbReference type="InterPro" id="IPR025996">
    <property type="entry name" value="MT1864/Rv1816-like_C"/>
</dbReference>
<keyword evidence="2 4" id="KW-0238">DNA-binding</keyword>
<keyword evidence="1" id="KW-0805">Transcription regulation</keyword>
<dbReference type="AlphaFoldDB" id="A0A2Z5FXI2"/>
<gene>
    <name evidence="6" type="ORF">ACPOL_1874</name>
</gene>
<accession>A0A2Z5FXI2</accession>